<sequence>MTRTRHGKEEEEEEEHNSRLSYYDTSSMEQVEDHGVKDAMILSVTVRNIFHRCCRHPRLLHLLIE</sequence>
<gene>
    <name evidence="2" type="ORF">RDWZM_003946</name>
</gene>
<accession>A0A9Q0RTH5</accession>
<dbReference type="EMBL" id="JAPWDV010000001">
    <property type="protein sequence ID" value="KAJ6225401.1"/>
    <property type="molecule type" value="Genomic_DNA"/>
</dbReference>
<evidence type="ECO:0000256" key="1">
    <source>
        <dbReference type="SAM" id="MobiDB-lite"/>
    </source>
</evidence>
<name>A0A9Q0RTH5_BLOTA</name>
<evidence type="ECO:0000313" key="3">
    <source>
        <dbReference type="Proteomes" id="UP001142055"/>
    </source>
</evidence>
<feature type="region of interest" description="Disordered" evidence="1">
    <location>
        <begin position="1"/>
        <end position="24"/>
    </location>
</feature>
<evidence type="ECO:0000313" key="2">
    <source>
        <dbReference type="EMBL" id="KAJ6225401.1"/>
    </source>
</evidence>
<comment type="caution">
    <text evidence="2">The sequence shown here is derived from an EMBL/GenBank/DDBJ whole genome shotgun (WGS) entry which is preliminary data.</text>
</comment>
<dbReference type="Proteomes" id="UP001142055">
    <property type="component" value="Chromosome 1"/>
</dbReference>
<organism evidence="2 3">
    <name type="scientific">Blomia tropicalis</name>
    <name type="common">Mite</name>
    <dbReference type="NCBI Taxonomy" id="40697"/>
    <lineage>
        <taxon>Eukaryota</taxon>
        <taxon>Metazoa</taxon>
        <taxon>Ecdysozoa</taxon>
        <taxon>Arthropoda</taxon>
        <taxon>Chelicerata</taxon>
        <taxon>Arachnida</taxon>
        <taxon>Acari</taxon>
        <taxon>Acariformes</taxon>
        <taxon>Sarcoptiformes</taxon>
        <taxon>Astigmata</taxon>
        <taxon>Glycyphagoidea</taxon>
        <taxon>Echimyopodidae</taxon>
        <taxon>Blomia</taxon>
    </lineage>
</organism>
<keyword evidence="3" id="KW-1185">Reference proteome</keyword>
<protein>
    <submittedName>
        <fullName evidence="2">Uncharacterized protein</fullName>
    </submittedName>
</protein>
<proteinExistence type="predicted"/>
<dbReference type="AlphaFoldDB" id="A0A9Q0RTH5"/>
<reference evidence="2" key="1">
    <citation type="submission" date="2022-12" db="EMBL/GenBank/DDBJ databases">
        <title>Genome assemblies of Blomia tropicalis.</title>
        <authorList>
            <person name="Cui Y."/>
        </authorList>
    </citation>
    <scope>NUCLEOTIDE SEQUENCE</scope>
    <source>
        <tissue evidence="2">Adult mites</tissue>
    </source>
</reference>